<accession>A0A848J2H4</accession>
<sequence>MKGGNNLYLDIHELGEGNVTAEDVAEAHNKDLAIQEQYGVNFINYWVDESAGTVICLSEAPSSEAVAATHKEAHGLIPESVSLVTQGE</sequence>
<dbReference type="InterPro" id="IPR025336">
    <property type="entry name" value="SCO4226-like"/>
</dbReference>
<dbReference type="InterPro" id="IPR042557">
    <property type="entry name" value="SCO4226"/>
</dbReference>
<dbReference type="EMBL" id="JABBNU010000005">
    <property type="protein sequence ID" value="NMM48519.1"/>
    <property type="molecule type" value="Genomic_DNA"/>
</dbReference>
<name>A0A848J2H4_9BACT</name>
<keyword evidence="2" id="KW-1185">Reference proteome</keyword>
<reference evidence="1 2" key="1">
    <citation type="submission" date="2020-04" db="EMBL/GenBank/DDBJ databases">
        <title>Flammeovirgaceae bacterium KN852 isolated from deep sea.</title>
        <authorList>
            <person name="Zhang D.-C."/>
        </authorList>
    </citation>
    <scope>NUCLEOTIDE SEQUENCE [LARGE SCALE GENOMIC DNA]</scope>
    <source>
        <strain evidence="1 2">KN852</strain>
    </source>
</reference>
<dbReference type="Gene3D" id="3.30.70.3090">
    <property type="entry name" value="ORF SCO4226, nickel-binding ferredoxin-like monomer"/>
    <property type="match status" value="1"/>
</dbReference>
<evidence type="ECO:0000313" key="2">
    <source>
        <dbReference type="Proteomes" id="UP000559010"/>
    </source>
</evidence>
<dbReference type="Proteomes" id="UP000559010">
    <property type="component" value="Unassembled WGS sequence"/>
</dbReference>
<dbReference type="AlphaFoldDB" id="A0A848J2H4"/>
<protein>
    <submittedName>
        <fullName evidence="1">DUF4242 domain-containing protein</fullName>
    </submittedName>
</protein>
<dbReference type="Pfam" id="PF14026">
    <property type="entry name" value="SCO4226-like"/>
    <property type="match status" value="1"/>
</dbReference>
<gene>
    <name evidence="1" type="ORF">HH304_08915</name>
</gene>
<evidence type="ECO:0000313" key="1">
    <source>
        <dbReference type="EMBL" id="NMM48519.1"/>
    </source>
</evidence>
<proteinExistence type="predicted"/>
<comment type="caution">
    <text evidence="1">The sequence shown here is derived from an EMBL/GenBank/DDBJ whole genome shotgun (WGS) entry which is preliminary data.</text>
</comment>
<organism evidence="1 2">
    <name type="scientific">Marinigracilibium pacificum</name>
    <dbReference type="NCBI Taxonomy" id="2729599"/>
    <lineage>
        <taxon>Bacteria</taxon>
        <taxon>Pseudomonadati</taxon>
        <taxon>Bacteroidota</taxon>
        <taxon>Cytophagia</taxon>
        <taxon>Cytophagales</taxon>
        <taxon>Flammeovirgaceae</taxon>
        <taxon>Marinigracilibium</taxon>
    </lineage>
</organism>